<dbReference type="EMBL" id="BK015471">
    <property type="protein sequence ID" value="DAE08492.1"/>
    <property type="molecule type" value="Genomic_DNA"/>
</dbReference>
<accession>A0A8S5PQJ0</accession>
<sequence length="48" mass="5349">MNTLRNTVIGFPLKIHVLLIVQVSPLGPKQKALVSLGKPVMPRFFCVF</sequence>
<reference evidence="1" key="1">
    <citation type="journal article" date="2021" name="Proc. Natl. Acad. Sci. U.S.A.">
        <title>A Catalog of Tens of Thousands of Viruses from Human Metagenomes Reveals Hidden Associations with Chronic Diseases.</title>
        <authorList>
            <person name="Tisza M.J."/>
            <person name="Buck C.B."/>
        </authorList>
    </citation>
    <scope>NUCLEOTIDE SEQUENCE</scope>
    <source>
        <strain evidence="1">CtD2Q91</strain>
    </source>
</reference>
<organism evidence="1">
    <name type="scientific">Siphoviridae sp. ctD2Q91</name>
    <dbReference type="NCBI Taxonomy" id="2825383"/>
    <lineage>
        <taxon>Viruses</taxon>
        <taxon>Duplodnaviria</taxon>
        <taxon>Heunggongvirae</taxon>
        <taxon>Uroviricota</taxon>
        <taxon>Caudoviricetes</taxon>
    </lineage>
</organism>
<proteinExistence type="predicted"/>
<protein>
    <submittedName>
        <fullName evidence="1">Uncharacterized protein</fullName>
    </submittedName>
</protein>
<name>A0A8S5PQJ0_9CAUD</name>
<evidence type="ECO:0000313" key="1">
    <source>
        <dbReference type="EMBL" id="DAE08492.1"/>
    </source>
</evidence>